<comment type="subcellular location">
    <subcellularLocation>
        <location evidence="1">Membrane</location>
        <topology evidence="1">Multi-pass membrane protein</topology>
    </subcellularLocation>
</comment>
<organism evidence="8 9">
    <name type="scientific">Paralvinella palmiformis</name>
    <dbReference type="NCBI Taxonomy" id="53620"/>
    <lineage>
        <taxon>Eukaryota</taxon>
        <taxon>Metazoa</taxon>
        <taxon>Spiralia</taxon>
        <taxon>Lophotrochozoa</taxon>
        <taxon>Annelida</taxon>
        <taxon>Polychaeta</taxon>
        <taxon>Sedentaria</taxon>
        <taxon>Canalipalpata</taxon>
        <taxon>Terebellida</taxon>
        <taxon>Terebelliformia</taxon>
        <taxon>Alvinellidae</taxon>
        <taxon>Paralvinella</taxon>
    </lineage>
</organism>
<keyword evidence="2 6" id="KW-0812">Transmembrane</keyword>
<dbReference type="GO" id="GO:0016020">
    <property type="term" value="C:membrane"/>
    <property type="evidence" value="ECO:0007669"/>
    <property type="project" value="UniProtKB-SubCell"/>
</dbReference>
<feature type="region of interest" description="Disordered" evidence="5">
    <location>
        <begin position="1"/>
        <end position="24"/>
    </location>
</feature>
<feature type="transmembrane region" description="Helical" evidence="6">
    <location>
        <begin position="113"/>
        <end position="137"/>
    </location>
</feature>
<dbReference type="Pfam" id="PF01490">
    <property type="entry name" value="Aa_trans"/>
    <property type="match status" value="1"/>
</dbReference>
<dbReference type="EMBL" id="JAODUP010000348">
    <property type="protein sequence ID" value="KAK2151863.1"/>
    <property type="molecule type" value="Genomic_DNA"/>
</dbReference>
<dbReference type="AlphaFoldDB" id="A0AAD9JEV3"/>
<dbReference type="InterPro" id="IPR013057">
    <property type="entry name" value="AA_transpt_TM"/>
</dbReference>
<dbReference type="PANTHER" id="PTHR22950:SF652">
    <property type="entry name" value="TRANSMEMBRANE AMINO ACID TRANSPORTER FAMILY PROTEIN"/>
    <property type="match status" value="1"/>
</dbReference>
<reference evidence="8" key="1">
    <citation type="journal article" date="2023" name="Mol. Biol. Evol.">
        <title>Third-Generation Sequencing Reveals the Adaptive Role of the Epigenome in Three Deep-Sea Polychaetes.</title>
        <authorList>
            <person name="Perez M."/>
            <person name="Aroh O."/>
            <person name="Sun Y."/>
            <person name="Lan Y."/>
            <person name="Juniper S.K."/>
            <person name="Young C.R."/>
            <person name="Angers B."/>
            <person name="Qian P.Y."/>
        </authorList>
    </citation>
    <scope>NUCLEOTIDE SEQUENCE</scope>
    <source>
        <strain evidence="8">P08H-3</strain>
    </source>
</reference>
<evidence type="ECO:0000313" key="9">
    <source>
        <dbReference type="Proteomes" id="UP001208570"/>
    </source>
</evidence>
<feature type="transmembrane region" description="Helical" evidence="6">
    <location>
        <begin position="262"/>
        <end position="282"/>
    </location>
</feature>
<feature type="compositionally biased region" description="Basic and acidic residues" evidence="5">
    <location>
        <begin position="1"/>
        <end position="13"/>
    </location>
</feature>
<sequence length="455" mass="50636">MSTEETRSNESFETRSNGSGTSGHGYGTYNDPHSVRSSWYASVFLVVNAALGAGLLNFPAAYDQSGGIWIAIGIQAILMVFIVVAMMILLYCSDIHQSATYQDVIYSLCGKKMQMTCAATVALYCFGTCVTFFIIIADQWDKFLTFAYGPSYCLHWYMTRQFTLVLTCLLLVLPICFSRRIDFLKYPSAVGVVVVIYVVILVTVKYFVESSNPGPIKTKPTHWTDIFIVVPVICFAYQCHLSIVPIYACMRKRTITEFSKTLSVALILCIFSYTGTASFGYLTFGSDVKQDILESYKPTPDVLVAVIGLAAKMYTTYPILMFVGRSALDNIYVYVFKLSPEDIAQKENSRRIVMTILWFGVSLLLAVIVPNIGVVIALLGGLAAVFVFIFPGHCLLKLVIRGYITREEAPFKYYSFLIFSILFIILGAFIFGVITTQAIMNNVQGSHKQITPSQC</sequence>
<dbReference type="GO" id="GO:0015179">
    <property type="term" value="F:L-amino acid transmembrane transporter activity"/>
    <property type="evidence" value="ECO:0007669"/>
    <property type="project" value="TreeGrafter"/>
</dbReference>
<feature type="transmembrane region" description="Helical" evidence="6">
    <location>
        <begin position="302"/>
        <end position="323"/>
    </location>
</feature>
<feature type="transmembrane region" description="Helical" evidence="6">
    <location>
        <begin position="39"/>
        <end position="62"/>
    </location>
</feature>
<dbReference type="PANTHER" id="PTHR22950">
    <property type="entry name" value="AMINO ACID TRANSPORTER"/>
    <property type="match status" value="1"/>
</dbReference>
<evidence type="ECO:0000256" key="2">
    <source>
        <dbReference type="ARBA" id="ARBA00022692"/>
    </source>
</evidence>
<keyword evidence="4 6" id="KW-0472">Membrane</keyword>
<feature type="transmembrane region" description="Helical" evidence="6">
    <location>
        <begin position="189"/>
        <end position="208"/>
    </location>
</feature>
<proteinExistence type="predicted"/>
<evidence type="ECO:0000256" key="3">
    <source>
        <dbReference type="ARBA" id="ARBA00022989"/>
    </source>
</evidence>
<evidence type="ECO:0000256" key="1">
    <source>
        <dbReference type="ARBA" id="ARBA00004141"/>
    </source>
</evidence>
<protein>
    <recommendedName>
        <fullName evidence="7">Amino acid transporter transmembrane domain-containing protein</fullName>
    </recommendedName>
</protein>
<dbReference type="Proteomes" id="UP001208570">
    <property type="component" value="Unassembled WGS sequence"/>
</dbReference>
<gene>
    <name evidence="8" type="ORF">LSH36_348g02011</name>
</gene>
<evidence type="ECO:0000256" key="5">
    <source>
        <dbReference type="SAM" id="MobiDB-lite"/>
    </source>
</evidence>
<evidence type="ECO:0000313" key="8">
    <source>
        <dbReference type="EMBL" id="KAK2151863.1"/>
    </source>
</evidence>
<feature type="transmembrane region" description="Helical" evidence="6">
    <location>
        <begin position="68"/>
        <end position="92"/>
    </location>
</feature>
<evidence type="ECO:0000256" key="6">
    <source>
        <dbReference type="SAM" id="Phobius"/>
    </source>
</evidence>
<evidence type="ECO:0000256" key="4">
    <source>
        <dbReference type="ARBA" id="ARBA00023136"/>
    </source>
</evidence>
<feature type="transmembrane region" description="Helical" evidence="6">
    <location>
        <begin position="228"/>
        <end position="250"/>
    </location>
</feature>
<keyword evidence="3 6" id="KW-1133">Transmembrane helix</keyword>
<feature type="transmembrane region" description="Helical" evidence="6">
    <location>
        <begin position="411"/>
        <end position="434"/>
    </location>
</feature>
<keyword evidence="9" id="KW-1185">Reference proteome</keyword>
<feature type="transmembrane region" description="Helical" evidence="6">
    <location>
        <begin position="375"/>
        <end position="399"/>
    </location>
</feature>
<feature type="domain" description="Amino acid transporter transmembrane" evidence="7">
    <location>
        <begin position="36"/>
        <end position="433"/>
    </location>
</feature>
<name>A0AAD9JEV3_9ANNE</name>
<feature type="transmembrane region" description="Helical" evidence="6">
    <location>
        <begin position="352"/>
        <end position="369"/>
    </location>
</feature>
<accession>A0AAD9JEV3</accession>
<feature type="transmembrane region" description="Helical" evidence="6">
    <location>
        <begin position="157"/>
        <end position="177"/>
    </location>
</feature>
<comment type="caution">
    <text evidence="8">The sequence shown here is derived from an EMBL/GenBank/DDBJ whole genome shotgun (WGS) entry which is preliminary data.</text>
</comment>
<evidence type="ECO:0000259" key="7">
    <source>
        <dbReference type="Pfam" id="PF01490"/>
    </source>
</evidence>